<feature type="chain" id="PRO_5045238514" evidence="1">
    <location>
        <begin position="23"/>
        <end position="256"/>
    </location>
</feature>
<name>A0ABP9F0B4_9GAMM</name>
<sequence length="256" mass="28386">MMKKELLITLALLLVPSAHVCAEVKASSTSIQAGYIYQTGSGNIAKIPRLGHAPVIGLTHNSRYDWGTWGGWARVENPFGINEDAKSGHPNGQVVTYKTNFDMFYNTGLPGVQVWWGQFSSLNDSVGEMFNSLGMAYGKRMGSWFVRANVGVEYTIAHNKGKNLDFEGISGGSSALLATYRLNDRVNLISRVGYRFAHDDEFRAYAWNSKDAVNAFIAGSYKITPKLTGKLLWRKVRNWGGNGDTSPLELNFEYKL</sequence>
<gene>
    <name evidence="2" type="ORF">GCM10023333_24210</name>
</gene>
<keyword evidence="3" id="KW-1185">Reference proteome</keyword>
<accession>A0ABP9F0B4</accession>
<organism evidence="2 3">
    <name type="scientific">Ferrimonas pelagia</name>
    <dbReference type="NCBI Taxonomy" id="1177826"/>
    <lineage>
        <taxon>Bacteria</taxon>
        <taxon>Pseudomonadati</taxon>
        <taxon>Pseudomonadota</taxon>
        <taxon>Gammaproteobacteria</taxon>
        <taxon>Alteromonadales</taxon>
        <taxon>Ferrimonadaceae</taxon>
        <taxon>Ferrimonas</taxon>
    </lineage>
</organism>
<feature type="signal peptide" evidence="1">
    <location>
        <begin position="1"/>
        <end position="22"/>
    </location>
</feature>
<dbReference type="Proteomes" id="UP001499988">
    <property type="component" value="Unassembled WGS sequence"/>
</dbReference>
<evidence type="ECO:0000313" key="3">
    <source>
        <dbReference type="Proteomes" id="UP001499988"/>
    </source>
</evidence>
<protein>
    <submittedName>
        <fullName evidence="2">Uncharacterized protein</fullName>
    </submittedName>
</protein>
<dbReference type="EMBL" id="BAABJZ010000081">
    <property type="protein sequence ID" value="GAA4890098.1"/>
    <property type="molecule type" value="Genomic_DNA"/>
</dbReference>
<evidence type="ECO:0000313" key="2">
    <source>
        <dbReference type="EMBL" id="GAA4890098.1"/>
    </source>
</evidence>
<comment type="caution">
    <text evidence="2">The sequence shown here is derived from an EMBL/GenBank/DDBJ whole genome shotgun (WGS) entry which is preliminary data.</text>
</comment>
<proteinExistence type="predicted"/>
<evidence type="ECO:0000256" key="1">
    <source>
        <dbReference type="SAM" id="SignalP"/>
    </source>
</evidence>
<keyword evidence="1" id="KW-0732">Signal</keyword>
<reference evidence="3" key="1">
    <citation type="journal article" date="2019" name="Int. J. Syst. Evol. Microbiol.">
        <title>The Global Catalogue of Microorganisms (GCM) 10K type strain sequencing project: providing services to taxonomists for standard genome sequencing and annotation.</title>
        <authorList>
            <consortium name="The Broad Institute Genomics Platform"/>
            <consortium name="The Broad Institute Genome Sequencing Center for Infectious Disease"/>
            <person name="Wu L."/>
            <person name="Ma J."/>
        </authorList>
    </citation>
    <scope>NUCLEOTIDE SEQUENCE [LARGE SCALE GENOMIC DNA]</scope>
    <source>
        <strain evidence="3">JCM 18401</strain>
    </source>
</reference>